<evidence type="ECO:0000313" key="6">
    <source>
        <dbReference type="EMBL" id="MBB6469115.1"/>
    </source>
</evidence>
<dbReference type="EMBL" id="JACHGI010000014">
    <property type="protein sequence ID" value="MBB6469115.1"/>
    <property type="molecule type" value="Genomic_DNA"/>
</dbReference>
<dbReference type="Pfam" id="PF00497">
    <property type="entry name" value="SBP_bac_3"/>
    <property type="match status" value="1"/>
</dbReference>
<dbReference type="SMART" id="SM00062">
    <property type="entry name" value="PBPb"/>
    <property type="match status" value="1"/>
</dbReference>
<feature type="chain" id="PRO_5034728731" evidence="4">
    <location>
        <begin position="27"/>
        <end position="271"/>
    </location>
</feature>
<dbReference type="GO" id="GO:0005576">
    <property type="term" value="C:extracellular region"/>
    <property type="evidence" value="ECO:0007669"/>
    <property type="project" value="TreeGrafter"/>
</dbReference>
<accession>A0A8E1WKN4</accession>
<evidence type="ECO:0000256" key="3">
    <source>
        <dbReference type="ARBA" id="ARBA00022729"/>
    </source>
</evidence>
<reference evidence="6 7" key="1">
    <citation type="submission" date="2020-08" db="EMBL/GenBank/DDBJ databases">
        <title>Genomic Encyclopedia of Type Strains, Phase IV (KMG-IV): sequencing the most valuable type-strain genomes for metagenomic binning, comparative biology and taxonomic classification.</title>
        <authorList>
            <person name="Goeker M."/>
        </authorList>
    </citation>
    <scope>NUCLEOTIDE SEQUENCE [LARGE SCALE GENOMIC DNA]</scope>
    <source>
        <strain evidence="6 7">DSM 17454</strain>
    </source>
</reference>
<comment type="similarity">
    <text evidence="1">Belongs to the bacterial solute-binding protein 3 family.</text>
</comment>
<evidence type="ECO:0000256" key="4">
    <source>
        <dbReference type="SAM" id="SignalP"/>
    </source>
</evidence>
<name>A0A8E1WKN4_9HYPH</name>
<feature type="domain" description="Solute-binding protein family 3/N-terminal" evidence="5">
    <location>
        <begin position="37"/>
        <end position="258"/>
    </location>
</feature>
<dbReference type="InterPro" id="IPR001638">
    <property type="entry name" value="Solute-binding_3/MltF_N"/>
</dbReference>
<evidence type="ECO:0000259" key="5">
    <source>
        <dbReference type="SMART" id="SM00062"/>
    </source>
</evidence>
<evidence type="ECO:0000256" key="2">
    <source>
        <dbReference type="ARBA" id="ARBA00022448"/>
    </source>
</evidence>
<dbReference type="GO" id="GO:0006865">
    <property type="term" value="P:amino acid transport"/>
    <property type="evidence" value="ECO:0007669"/>
    <property type="project" value="TreeGrafter"/>
</dbReference>
<dbReference type="InterPro" id="IPR051455">
    <property type="entry name" value="Bact_solute-bind_prot3"/>
</dbReference>
<dbReference type="PANTHER" id="PTHR30085">
    <property type="entry name" value="AMINO ACID ABC TRANSPORTER PERMEASE"/>
    <property type="match status" value="1"/>
</dbReference>
<dbReference type="RefSeq" id="WP_184772211.1">
    <property type="nucleotide sequence ID" value="NZ_JACHGI010000014.1"/>
</dbReference>
<sequence>MTTRTYFAIGFASVALVAALTDIASAGMVDDIKLRGKLICGTEGVNPRFSLQNPVTRKLEGSEPELCAKVAEAIGVPIEYKLVTSASRIPELMQGQVDLLAAGISWTAERAKQIDYSNTYFSQPFSVMVPVSTGIADFKQLETARFANVKGSLLESVTRKRFPNAPIISFDEASQQFLALDQGKADAMVSGLYYLRTYQMKSGEDKYRILDEELSRVNVGFAVRKGDKEWVEYLNKVLEDLETSGEGQAIYEKNFGDMGLPRSYKFGSPIN</sequence>
<evidence type="ECO:0000313" key="7">
    <source>
        <dbReference type="Proteomes" id="UP000532373"/>
    </source>
</evidence>
<proteinExistence type="inferred from homology"/>
<dbReference type="AlphaFoldDB" id="A0A8E1WKN4"/>
<dbReference type="GO" id="GO:0030288">
    <property type="term" value="C:outer membrane-bounded periplasmic space"/>
    <property type="evidence" value="ECO:0007669"/>
    <property type="project" value="TreeGrafter"/>
</dbReference>
<organism evidence="6 7">
    <name type="scientific">Aminobacter carboxidus</name>
    <dbReference type="NCBI Taxonomy" id="376165"/>
    <lineage>
        <taxon>Bacteria</taxon>
        <taxon>Pseudomonadati</taxon>
        <taxon>Pseudomonadota</taxon>
        <taxon>Alphaproteobacteria</taxon>
        <taxon>Hyphomicrobiales</taxon>
        <taxon>Phyllobacteriaceae</taxon>
        <taxon>Aminobacter</taxon>
    </lineage>
</organism>
<keyword evidence="2" id="KW-0813">Transport</keyword>
<dbReference type="Proteomes" id="UP000532373">
    <property type="component" value="Unassembled WGS sequence"/>
</dbReference>
<dbReference type="PANTHER" id="PTHR30085:SF6">
    <property type="entry name" value="ABC TRANSPORTER GLUTAMINE-BINDING PROTEIN GLNH"/>
    <property type="match status" value="1"/>
</dbReference>
<comment type="caution">
    <text evidence="6">The sequence shown here is derived from an EMBL/GenBank/DDBJ whole genome shotgun (WGS) entry which is preliminary data.</text>
</comment>
<keyword evidence="3 4" id="KW-0732">Signal</keyword>
<protein>
    <submittedName>
        <fullName evidence="6">Polar amino acid transport system substrate-binding protein</fullName>
    </submittedName>
</protein>
<dbReference type="SUPFAM" id="SSF53850">
    <property type="entry name" value="Periplasmic binding protein-like II"/>
    <property type="match status" value="1"/>
</dbReference>
<feature type="signal peptide" evidence="4">
    <location>
        <begin position="1"/>
        <end position="26"/>
    </location>
</feature>
<dbReference type="Gene3D" id="3.40.190.10">
    <property type="entry name" value="Periplasmic binding protein-like II"/>
    <property type="match status" value="2"/>
</dbReference>
<gene>
    <name evidence="6" type="ORF">HNQ96_005004</name>
</gene>
<evidence type="ECO:0000256" key="1">
    <source>
        <dbReference type="ARBA" id="ARBA00010333"/>
    </source>
</evidence>